<dbReference type="EMBL" id="VDUZ01000029">
    <property type="protein sequence ID" value="TXL72912.1"/>
    <property type="molecule type" value="Genomic_DNA"/>
</dbReference>
<organism evidence="1 2">
    <name type="scientific">Vineibacter terrae</name>
    <dbReference type="NCBI Taxonomy" id="2586908"/>
    <lineage>
        <taxon>Bacteria</taxon>
        <taxon>Pseudomonadati</taxon>
        <taxon>Pseudomonadota</taxon>
        <taxon>Alphaproteobacteria</taxon>
        <taxon>Hyphomicrobiales</taxon>
        <taxon>Vineibacter</taxon>
    </lineage>
</organism>
<proteinExistence type="predicted"/>
<comment type="caution">
    <text evidence="1">The sequence shown here is derived from an EMBL/GenBank/DDBJ whole genome shotgun (WGS) entry which is preliminary data.</text>
</comment>
<accession>A0A5C8PGG3</accession>
<dbReference type="AlphaFoldDB" id="A0A5C8PGG3"/>
<evidence type="ECO:0000313" key="1">
    <source>
        <dbReference type="EMBL" id="TXL72912.1"/>
    </source>
</evidence>
<dbReference type="Proteomes" id="UP000321638">
    <property type="component" value="Unassembled WGS sequence"/>
</dbReference>
<sequence>MPTPADATVYTASPEAQGTVALAILVELLRAMAVKSAVGWDDVGPILDAAARSQVGPTQRQSDARAVLKAIRDMMG</sequence>
<name>A0A5C8PGG3_9HYPH</name>
<reference evidence="1 2" key="1">
    <citation type="submission" date="2019-06" db="EMBL/GenBank/DDBJ databases">
        <title>New taxonomy in bacterial strain CC-CFT640, isolated from vineyard.</title>
        <authorList>
            <person name="Lin S.-Y."/>
            <person name="Tsai C.-F."/>
            <person name="Young C.-C."/>
        </authorList>
    </citation>
    <scope>NUCLEOTIDE SEQUENCE [LARGE SCALE GENOMIC DNA]</scope>
    <source>
        <strain evidence="1 2">CC-CFT640</strain>
    </source>
</reference>
<evidence type="ECO:0000313" key="2">
    <source>
        <dbReference type="Proteomes" id="UP000321638"/>
    </source>
</evidence>
<keyword evidence="2" id="KW-1185">Reference proteome</keyword>
<dbReference type="RefSeq" id="WP_147849381.1">
    <property type="nucleotide sequence ID" value="NZ_VDUZ01000029.1"/>
</dbReference>
<gene>
    <name evidence="1" type="ORF">FHP25_23290</name>
</gene>
<protein>
    <submittedName>
        <fullName evidence="1">Uncharacterized protein</fullName>
    </submittedName>
</protein>